<dbReference type="AlphaFoldDB" id="A0A101LYG1"/>
<sequence length="105" mass="11831">MAVNNGLYTLDKVSIFRPDISPTCVLSCSHNESIEHFFFGCEFVEWIVTALFARLGLNKHPSSLPIVIGWIKKSFASILRLACQSNHILFHIQLWLPASSPCRSI</sequence>
<proteinExistence type="predicted"/>
<dbReference type="EMBL" id="LKAM01000007">
    <property type="protein sequence ID" value="KUM47625.1"/>
    <property type="molecule type" value="Genomic_DNA"/>
</dbReference>
<comment type="caution">
    <text evidence="1">The sequence shown here is derived from an EMBL/GenBank/DDBJ whole genome shotgun (WGS) entry which is preliminary data.</text>
</comment>
<evidence type="ECO:0008006" key="2">
    <source>
        <dbReference type="Google" id="ProtNLM"/>
    </source>
</evidence>
<keyword evidence="1" id="KW-0496">Mitochondrion</keyword>
<evidence type="ECO:0000313" key="1">
    <source>
        <dbReference type="EMBL" id="KUM47625.1"/>
    </source>
</evidence>
<protein>
    <recommendedName>
        <fullName evidence="2">Reverse transcriptase zinc-binding domain-containing protein</fullName>
    </recommendedName>
</protein>
<accession>A0A101LYG1</accession>
<organism evidence="1">
    <name type="scientific">Picea glauca</name>
    <name type="common">White spruce</name>
    <name type="synonym">Pinus glauca</name>
    <dbReference type="NCBI Taxonomy" id="3330"/>
    <lineage>
        <taxon>Eukaryota</taxon>
        <taxon>Viridiplantae</taxon>
        <taxon>Streptophyta</taxon>
        <taxon>Embryophyta</taxon>
        <taxon>Tracheophyta</taxon>
        <taxon>Spermatophyta</taxon>
        <taxon>Pinopsida</taxon>
        <taxon>Pinidae</taxon>
        <taxon>Conifers I</taxon>
        <taxon>Pinales</taxon>
        <taxon>Pinaceae</taxon>
        <taxon>Picea</taxon>
    </lineage>
</organism>
<name>A0A101LYG1_PICGL</name>
<gene>
    <name evidence="1" type="ORF">ABT39_MTgene5812</name>
</gene>
<geneLocation type="mitochondrion" evidence="1"/>
<reference evidence="1" key="1">
    <citation type="journal article" date="2015" name="Genome Biol. Evol.">
        <title>Organellar Genomes of White Spruce (Picea glauca): Assembly and Annotation.</title>
        <authorList>
            <person name="Jackman S.D."/>
            <person name="Warren R.L."/>
            <person name="Gibb E.A."/>
            <person name="Vandervalk B.P."/>
            <person name="Mohamadi H."/>
            <person name="Chu J."/>
            <person name="Raymond A."/>
            <person name="Pleasance S."/>
            <person name="Coope R."/>
            <person name="Wildung M.R."/>
            <person name="Ritland C.E."/>
            <person name="Bousquet J."/>
            <person name="Jones S.J."/>
            <person name="Bohlmann J."/>
            <person name="Birol I."/>
        </authorList>
    </citation>
    <scope>NUCLEOTIDE SEQUENCE [LARGE SCALE GENOMIC DNA]</scope>
    <source>
        <tissue evidence="1">Flushing bud</tissue>
    </source>
</reference>